<dbReference type="AlphaFoldDB" id="A0A934PS51"/>
<gene>
    <name evidence="1" type="ORF">I5M19_02750</name>
</gene>
<keyword evidence="2" id="KW-1185">Reference proteome</keyword>
<dbReference type="Proteomes" id="UP000613193">
    <property type="component" value="Unassembled WGS sequence"/>
</dbReference>
<dbReference type="Gene3D" id="3.40.50.2000">
    <property type="entry name" value="Glycogen Phosphorylase B"/>
    <property type="match status" value="1"/>
</dbReference>
<dbReference type="RefSeq" id="WP_200063777.1">
    <property type="nucleotide sequence ID" value="NZ_JAEHFW010000001.1"/>
</dbReference>
<evidence type="ECO:0000313" key="1">
    <source>
        <dbReference type="EMBL" id="MBK0378206.1"/>
    </source>
</evidence>
<evidence type="ECO:0000313" key="2">
    <source>
        <dbReference type="Proteomes" id="UP000613193"/>
    </source>
</evidence>
<comment type="caution">
    <text evidence="1">The sequence shown here is derived from an EMBL/GenBank/DDBJ whole genome shotgun (WGS) entry which is preliminary data.</text>
</comment>
<reference evidence="1" key="1">
    <citation type="submission" date="2020-12" db="EMBL/GenBank/DDBJ databases">
        <title>Bacterial novel species Mucilaginibacter sp. SD-g isolated from soil.</title>
        <authorList>
            <person name="Jung H.-Y."/>
        </authorList>
    </citation>
    <scope>NUCLEOTIDE SEQUENCE</scope>
    <source>
        <strain evidence="1">SD-g</strain>
    </source>
</reference>
<proteinExistence type="predicted"/>
<sequence length="181" mass="20525">MIKLNVIARVDKDKNSFGDLLYALHQLKQEQITQVNILFVGPIGNESLYFETLALAQHLGISSNISFTKKAILIDDLSEDIKSGYFVNFTIADFMGYSALEAIKNNLKAIFYNADSQYIESIKDKPINLCADLKEFISLIKRLISEKPAVDAEIIKSNERLKDTFRLSNNDKRTLLSFIKP</sequence>
<name>A0A934PS51_9SPHI</name>
<accession>A0A934PS51</accession>
<protein>
    <submittedName>
        <fullName evidence="1">Uncharacterized protein</fullName>
    </submittedName>
</protein>
<dbReference type="EMBL" id="JAEHFW010000001">
    <property type="protein sequence ID" value="MBK0378206.1"/>
    <property type="molecule type" value="Genomic_DNA"/>
</dbReference>
<organism evidence="1 2">
    <name type="scientific">Mucilaginibacter segetis</name>
    <dbReference type="NCBI Taxonomy" id="2793071"/>
    <lineage>
        <taxon>Bacteria</taxon>
        <taxon>Pseudomonadati</taxon>
        <taxon>Bacteroidota</taxon>
        <taxon>Sphingobacteriia</taxon>
        <taxon>Sphingobacteriales</taxon>
        <taxon>Sphingobacteriaceae</taxon>
        <taxon>Mucilaginibacter</taxon>
    </lineage>
</organism>